<feature type="signal peptide" evidence="2">
    <location>
        <begin position="1"/>
        <end position="26"/>
    </location>
</feature>
<dbReference type="PROSITE" id="PS51257">
    <property type="entry name" value="PROKAR_LIPOPROTEIN"/>
    <property type="match status" value="1"/>
</dbReference>
<feature type="compositionally biased region" description="Low complexity" evidence="1">
    <location>
        <begin position="26"/>
        <end position="42"/>
    </location>
</feature>
<dbReference type="EMBL" id="DXGH01000030">
    <property type="protein sequence ID" value="HIW81003.1"/>
    <property type="molecule type" value="Genomic_DNA"/>
</dbReference>
<feature type="region of interest" description="Disordered" evidence="1">
    <location>
        <begin position="26"/>
        <end position="55"/>
    </location>
</feature>
<keyword evidence="2" id="KW-0732">Signal</keyword>
<organism evidence="3 4">
    <name type="scientific">Candidatus Acetatifactor stercoripullorum</name>
    <dbReference type="NCBI Taxonomy" id="2838414"/>
    <lineage>
        <taxon>Bacteria</taxon>
        <taxon>Bacillati</taxon>
        <taxon>Bacillota</taxon>
        <taxon>Clostridia</taxon>
        <taxon>Lachnospirales</taxon>
        <taxon>Lachnospiraceae</taxon>
        <taxon>Acetatifactor</taxon>
    </lineage>
</organism>
<feature type="chain" id="PRO_5038832979" evidence="2">
    <location>
        <begin position="27"/>
        <end position="187"/>
    </location>
</feature>
<evidence type="ECO:0000256" key="2">
    <source>
        <dbReference type="SAM" id="SignalP"/>
    </source>
</evidence>
<proteinExistence type="predicted"/>
<dbReference type="AlphaFoldDB" id="A0A9D1R3T9"/>
<protein>
    <submittedName>
        <fullName evidence="3">Ice-structuring protein</fullName>
    </submittedName>
</protein>
<sequence length="187" mass="20090">MKLRYYLMISFCLLALTGCQSPSQEAAPAASEASETTAAQQTDPEAATSTVQAESETLSQTNVDLKALTDLVGKADSEVTALLGQGEEMQNGDGLLLERSYTLSLLGENADVSLSFNLYQEGSDLLEQAVINLGQSDLSEYAQTLTQLFGEPTESYEKSYIFVSDGKTLILADPYGDGAYIEISLEE</sequence>
<gene>
    <name evidence="3" type="ORF">H9742_05645</name>
</gene>
<name>A0A9D1R3T9_9FIRM</name>
<evidence type="ECO:0000313" key="3">
    <source>
        <dbReference type="EMBL" id="HIW81003.1"/>
    </source>
</evidence>
<accession>A0A9D1R3T9</accession>
<reference evidence="3" key="1">
    <citation type="journal article" date="2021" name="PeerJ">
        <title>Extensive microbial diversity within the chicken gut microbiome revealed by metagenomics and culture.</title>
        <authorList>
            <person name="Gilroy R."/>
            <person name="Ravi A."/>
            <person name="Getino M."/>
            <person name="Pursley I."/>
            <person name="Horton D.L."/>
            <person name="Alikhan N.F."/>
            <person name="Baker D."/>
            <person name="Gharbi K."/>
            <person name="Hall N."/>
            <person name="Watson M."/>
            <person name="Adriaenssens E.M."/>
            <person name="Foster-Nyarko E."/>
            <person name="Jarju S."/>
            <person name="Secka A."/>
            <person name="Antonio M."/>
            <person name="Oren A."/>
            <person name="Chaudhuri R.R."/>
            <person name="La Ragione R."/>
            <person name="Hildebrand F."/>
            <person name="Pallen M.J."/>
        </authorList>
    </citation>
    <scope>NUCLEOTIDE SEQUENCE</scope>
    <source>
        <strain evidence="3">CHK195-6426</strain>
    </source>
</reference>
<evidence type="ECO:0000256" key="1">
    <source>
        <dbReference type="SAM" id="MobiDB-lite"/>
    </source>
</evidence>
<comment type="caution">
    <text evidence="3">The sequence shown here is derived from an EMBL/GenBank/DDBJ whole genome shotgun (WGS) entry which is preliminary data.</text>
</comment>
<evidence type="ECO:0000313" key="4">
    <source>
        <dbReference type="Proteomes" id="UP000824265"/>
    </source>
</evidence>
<dbReference type="Proteomes" id="UP000824265">
    <property type="component" value="Unassembled WGS sequence"/>
</dbReference>
<reference evidence="3" key="2">
    <citation type="submission" date="2021-04" db="EMBL/GenBank/DDBJ databases">
        <authorList>
            <person name="Gilroy R."/>
        </authorList>
    </citation>
    <scope>NUCLEOTIDE SEQUENCE</scope>
    <source>
        <strain evidence="3">CHK195-6426</strain>
    </source>
</reference>